<name>A0A2T9Z4S4_9FUNG</name>
<feature type="region of interest" description="Disordered" evidence="5">
    <location>
        <begin position="1"/>
        <end position="92"/>
    </location>
</feature>
<reference evidence="7 8" key="1">
    <citation type="journal article" date="2018" name="MBio">
        <title>Comparative Genomics Reveals the Core Gene Toolbox for the Fungus-Insect Symbiosis.</title>
        <authorList>
            <person name="Wang Y."/>
            <person name="Stata M."/>
            <person name="Wang W."/>
            <person name="Stajich J.E."/>
            <person name="White M.M."/>
            <person name="Moncalvo J.M."/>
        </authorList>
    </citation>
    <scope>NUCLEOTIDE SEQUENCE [LARGE SCALE GENOMIC DNA]</scope>
    <source>
        <strain evidence="7 8">AUS-77-4</strain>
    </source>
</reference>
<keyword evidence="2 4" id="KW-0694">RNA-binding</keyword>
<comment type="subcellular location">
    <subcellularLocation>
        <location evidence="1">Nucleus</location>
        <location evidence="1">Nucleolus</location>
    </subcellularLocation>
</comment>
<sequence>MPKVATNKLNTKADFISINKRKPQKLASDNLPPHKISKQTDSDNNESETENGSNDETAEAEFLKAIDSDYEENTNSLGEEDEEETEVNSDQKKEIEKLQQVIKKVEKSDTNLEDYSSVIYIGRIPHGFYEDEMRLYFGQFGKIKNLRLSRNRKTGKSKHYAFIEFWDKSVAKIVADTMNNYLLYNRLLKCQLLFKSKVHETLFSLGNKQLVTYPNGTVRNTKFVPINYRKINMIYHNSEKSPETIEKIEARLLGNESKRRTKIKDAGIDYDFPGYSSQRN</sequence>
<keyword evidence="3" id="KW-0539">Nucleus</keyword>
<feature type="domain" description="RRM" evidence="6">
    <location>
        <begin position="117"/>
        <end position="195"/>
    </location>
</feature>
<dbReference type="Proteomes" id="UP000245699">
    <property type="component" value="Unassembled WGS sequence"/>
</dbReference>
<dbReference type="OrthoDB" id="21467at2759"/>
<dbReference type="InterPro" id="IPR035979">
    <property type="entry name" value="RBD_domain_sf"/>
</dbReference>
<evidence type="ECO:0000256" key="3">
    <source>
        <dbReference type="ARBA" id="ARBA00023242"/>
    </source>
</evidence>
<proteinExistence type="predicted"/>
<feature type="compositionally biased region" description="Acidic residues" evidence="5">
    <location>
        <begin position="68"/>
        <end position="87"/>
    </location>
</feature>
<dbReference type="GO" id="GO:0003723">
    <property type="term" value="F:RNA binding"/>
    <property type="evidence" value="ECO:0007669"/>
    <property type="project" value="UniProtKB-UniRule"/>
</dbReference>
<evidence type="ECO:0000313" key="8">
    <source>
        <dbReference type="Proteomes" id="UP000245699"/>
    </source>
</evidence>
<evidence type="ECO:0000256" key="4">
    <source>
        <dbReference type="PROSITE-ProRule" id="PRU00176"/>
    </source>
</evidence>
<evidence type="ECO:0000259" key="6">
    <source>
        <dbReference type="PROSITE" id="PS50102"/>
    </source>
</evidence>
<dbReference type="SMART" id="SM00360">
    <property type="entry name" value="RRM"/>
    <property type="match status" value="1"/>
</dbReference>
<dbReference type="InterPro" id="IPR000504">
    <property type="entry name" value="RRM_dom"/>
</dbReference>
<dbReference type="InterPro" id="IPR012677">
    <property type="entry name" value="Nucleotide-bd_a/b_plait_sf"/>
</dbReference>
<evidence type="ECO:0000256" key="1">
    <source>
        <dbReference type="ARBA" id="ARBA00004604"/>
    </source>
</evidence>
<dbReference type="SUPFAM" id="SSF54928">
    <property type="entry name" value="RNA-binding domain, RBD"/>
    <property type="match status" value="1"/>
</dbReference>
<dbReference type="Pfam" id="PF00076">
    <property type="entry name" value="RRM_1"/>
    <property type="match status" value="1"/>
</dbReference>
<dbReference type="EMBL" id="MBFT01000027">
    <property type="protein sequence ID" value="PVU99593.1"/>
    <property type="molecule type" value="Genomic_DNA"/>
</dbReference>
<dbReference type="AlphaFoldDB" id="A0A2T9Z4S4"/>
<evidence type="ECO:0000256" key="2">
    <source>
        <dbReference type="ARBA" id="ARBA00022884"/>
    </source>
</evidence>
<accession>A0A2T9Z4S4</accession>
<comment type="caution">
    <text evidence="7">The sequence shown here is derived from an EMBL/GenBank/DDBJ whole genome shotgun (WGS) entry which is preliminary data.</text>
</comment>
<dbReference type="STRING" id="61424.A0A2T9Z4S4"/>
<protein>
    <recommendedName>
        <fullName evidence="6">RRM domain-containing protein</fullName>
    </recommendedName>
</protein>
<evidence type="ECO:0000313" key="7">
    <source>
        <dbReference type="EMBL" id="PVU99593.1"/>
    </source>
</evidence>
<dbReference type="GO" id="GO:0005730">
    <property type="term" value="C:nucleolus"/>
    <property type="evidence" value="ECO:0007669"/>
    <property type="project" value="UniProtKB-SubCell"/>
</dbReference>
<keyword evidence="8" id="KW-1185">Reference proteome</keyword>
<gene>
    <name evidence="7" type="ORF">BB559_000575</name>
</gene>
<organism evidence="7 8">
    <name type="scientific">Furculomyces boomerangus</name>
    <dbReference type="NCBI Taxonomy" id="61424"/>
    <lineage>
        <taxon>Eukaryota</taxon>
        <taxon>Fungi</taxon>
        <taxon>Fungi incertae sedis</taxon>
        <taxon>Zoopagomycota</taxon>
        <taxon>Kickxellomycotina</taxon>
        <taxon>Harpellomycetes</taxon>
        <taxon>Harpellales</taxon>
        <taxon>Harpellaceae</taxon>
        <taxon>Furculomyces</taxon>
    </lineage>
</organism>
<dbReference type="Gene3D" id="3.30.70.330">
    <property type="match status" value="1"/>
</dbReference>
<dbReference type="PANTHER" id="PTHR46754">
    <property type="entry name" value="MKI67 FHA DOMAIN-INTERACTING NUCLEOLAR PHOSPHOPROTEIN"/>
    <property type="match status" value="1"/>
</dbReference>
<dbReference type="PROSITE" id="PS50102">
    <property type="entry name" value="RRM"/>
    <property type="match status" value="1"/>
</dbReference>
<dbReference type="CDD" id="cd12307">
    <property type="entry name" value="RRM_NIFK_like"/>
    <property type="match status" value="1"/>
</dbReference>
<evidence type="ECO:0000256" key="5">
    <source>
        <dbReference type="SAM" id="MobiDB-lite"/>
    </source>
</evidence>